<evidence type="ECO:0000313" key="1">
    <source>
        <dbReference type="EMBL" id="KIE42999.1"/>
    </source>
</evidence>
<evidence type="ECO:0008006" key="3">
    <source>
        <dbReference type="Google" id="ProtNLM"/>
    </source>
</evidence>
<reference evidence="1 2" key="1">
    <citation type="submission" date="2015-01" db="EMBL/GenBank/DDBJ databases">
        <title>Genome sequence of the anaerobic bacterium Geobacter soli GSS01, a dissimilatory Fe(III) reducer from soil.</title>
        <authorList>
            <person name="Yang G."/>
            <person name="Zhou S."/>
        </authorList>
    </citation>
    <scope>NUCLEOTIDE SEQUENCE [LARGE SCALE GENOMIC DNA]</scope>
    <source>
        <strain evidence="1 2">GSS01</strain>
    </source>
</reference>
<dbReference type="EMBL" id="JXBL01000001">
    <property type="protein sequence ID" value="KIE42999.1"/>
    <property type="molecule type" value="Genomic_DNA"/>
</dbReference>
<dbReference type="Pfam" id="PF16256">
    <property type="entry name" value="DUF4911"/>
    <property type="match status" value="1"/>
</dbReference>
<dbReference type="Proteomes" id="UP000031433">
    <property type="component" value="Unassembled WGS sequence"/>
</dbReference>
<accession>A0A0C1TQG8</accession>
<dbReference type="AlphaFoldDB" id="A0A0C1TQG8"/>
<name>A0A0C1TQG8_9BACT</name>
<proteinExistence type="predicted"/>
<protein>
    <recommendedName>
        <fullName evidence="3">DUF4911 domain-containing protein</fullName>
    </recommendedName>
</protein>
<organism evidence="1 2">
    <name type="scientific">Geobacter soli</name>
    <dbReference type="NCBI Taxonomy" id="1510391"/>
    <lineage>
        <taxon>Bacteria</taxon>
        <taxon>Pseudomonadati</taxon>
        <taxon>Thermodesulfobacteriota</taxon>
        <taxon>Desulfuromonadia</taxon>
        <taxon>Geobacterales</taxon>
        <taxon>Geobacteraceae</taxon>
        <taxon>Geobacter</taxon>
    </lineage>
</organism>
<comment type="caution">
    <text evidence="1">The sequence shown here is derived from an EMBL/GenBank/DDBJ whole genome shotgun (WGS) entry which is preliminary data.</text>
</comment>
<sequence>MTGPREAFRSFQVARKDIAYLHFVLESYEGLAVLSSADRSSGTVTVRYPSDLAETVNELLTALGTEIALKKVQGDGKQETCSTR</sequence>
<keyword evidence="2" id="KW-1185">Reference proteome</keyword>
<dbReference type="InterPro" id="IPR032587">
    <property type="entry name" value="DUF4911"/>
</dbReference>
<gene>
    <name evidence="1" type="ORF">SE37_10325</name>
</gene>
<dbReference type="RefSeq" id="WP_039646069.1">
    <property type="nucleotide sequence ID" value="NZ_JXBL01000001.1"/>
</dbReference>
<evidence type="ECO:0000313" key="2">
    <source>
        <dbReference type="Proteomes" id="UP000031433"/>
    </source>
</evidence>